<dbReference type="SUPFAM" id="SSF56529">
    <property type="entry name" value="FAH"/>
    <property type="match status" value="1"/>
</dbReference>
<dbReference type="Proteomes" id="UP000629287">
    <property type="component" value="Unassembled WGS sequence"/>
</dbReference>
<dbReference type="InterPro" id="IPR036663">
    <property type="entry name" value="Fumarylacetoacetase_C_sf"/>
</dbReference>
<evidence type="ECO:0000256" key="2">
    <source>
        <dbReference type="SAM" id="MobiDB-lite"/>
    </source>
</evidence>
<protein>
    <submittedName>
        <fullName evidence="4">2-keto-4-pentenoate hydratase/2-oxohepta-3-ene-1,7-dioic acid hydratase in catechol pathway</fullName>
    </submittedName>
</protein>
<sequence>MRIAVDADTGQPLIVGDGRSWSVAELLPDVPSIRSATIADVIAAWAELGPRCERAISGAGPFVPGRVRRLGPPAGPATKIICAIDNYRDHAAEFATEIFPKPIFFLKPATTLIGEGATVLLPQNARRVDYELELATVIGTRCRDVRPQDAAEVIFGYTVFLDMSARDFRSIPYTWFGMKAWDTFGPIGPYVVEKQDIGEAQALRMTLTVNGETRMTGHTGDMIFSVADLVSAASEVVTLMPGDVIATGTMAGVCQAEHGDEVEATIEETGTLRVKVARSDAATHWHDRSFPEQYASFRDQPRSDSGPDPIAPADGE</sequence>
<proteinExistence type="predicted"/>
<evidence type="ECO:0000313" key="4">
    <source>
        <dbReference type="EMBL" id="MBE1596732.1"/>
    </source>
</evidence>
<reference evidence="4 5" key="1">
    <citation type="submission" date="2020-10" db="EMBL/GenBank/DDBJ databases">
        <title>Sequencing the genomes of 1000 actinobacteria strains.</title>
        <authorList>
            <person name="Klenk H.-P."/>
        </authorList>
    </citation>
    <scope>NUCLEOTIDE SEQUENCE [LARGE SCALE GENOMIC DNA]</scope>
    <source>
        <strain evidence="4 5">DSM 41803</strain>
    </source>
</reference>
<keyword evidence="5" id="KW-1185">Reference proteome</keyword>
<dbReference type="EMBL" id="JADBGF010000001">
    <property type="protein sequence ID" value="MBE1596732.1"/>
    <property type="molecule type" value="Genomic_DNA"/>
</dbReference>
<accession>A0A8I0P465</accession>
<dbReference type="GO" id="GO:0018773">
    <property type="term" value="F:acetylpyruvate hydrolase activity"/>
    <property type="evidence" value="ECO:0007669"/>
    <property type="project" value="TreeGrafter"/>
</dbReference>
<organism evidence="4 5">
    <name type="scientific">Streptomyces stelliscabiei</name>
    <dbReference type="NCBI Taxonomy" id="146820"/>
    <lineage>
        <taxon>Bacteria</taxon>
        <taxon>Bacillati</taxon>
        <taxon>Actinomycetota</taxon>
        <taxon>Actinomycetes</taxon>
        <taxon>Kitasatosporales</taxon>
        <taxon>Streptomycetaceae</taxon>
        <taxon>Streptomyces</taxon>
    </lineage>
</organism>
<comment type="caution">
    <text evidence="4">The sequence shown here is derived from an EMBL/GenBank/DDBJ whole genome shotgun (WGS) entry which is preliminary data.</text>
</comment>
<dbReference type="OrthoDB" id="2273115at2"/>
<dbReference type="GeneID" id="86827443"/>
<evidence type="ECO:0000313" key="5">
    <source>
        <dbReference type="Proteomes" id="UP000629287"/>
    </source>
</evidence>
<dbReference type="RefSeq" id="WP_050398444.1">
    <property type="nucleotide sequence ID" value="NZ_JADBGF010000001.1"/>
</dbReference>
<dbReference type="PANTHER" id="PTHR11820">
    <property type="entry name" value="ACYLPYRUVASE"/>
    <property type="match status" value="1"/>
</dbReference>
<keyword evidence="1" id="KW-0479">Metal-binding</keyword>
<gene>
    <name evidence="4" type="ORF">H4687_002861</name>
</gene>
<dbReference type="Gene3D" id="3.90.850.10">
    <property type="entry name" value="Fumarylacetoacetase-like, C-terminal domain"/>
    <property type="match status" value="1"/>
</dbReference>
<name>A0A8I0P465_9ACTN</name>
<evidence type="ECO:0000259" key="3">
    <source>
        <dbReference type="Pfam" id="PF01557"/>
    </source>
</evidence>
<feature type="region of interest" description="Disordered" evidence="2">
    <location>
        <begin position="287"/>
        <end position="316"/>
    </location>
</feature>
<dbReference type="Pfam" id="PF01557">
    <property type="entry name" value="FAA_hydrolase"/>
    <property type="match status" value="1"/>
</dbReference>
<dbReference type="AlphaFoldDB" id="A0A8I0P465"/>
<evidence type="ECO:0000256" key="1">
    <source>
        <dbReference type="ARBA" id="ARBA00022723"/>
    </source>
</evidence>
<dbReference type="InterPro" id="IPR011234">
    <property type="entry name" value="Fumarylacetoacetase-like_C"/>
</dbReference>
<dbReference type="PANTHER" id="PTHR11820:SF7">
    <property type="entry name" value="ACYLPYRUVASE FAHD1, MITOCHONDRIAL"/>
    <property type="match status" value="1"/>
</dbReference>
<dbReference type="GO" id="GO:0046872">
    <property type="term" value="F:metal ion binding"/>
    <property type="evidence" value="ECO:0007669"/>
    <property type="project" value="UniProtKB-KW"/>
</dbReference>
<feature type="domain" description="Fumarylacetoacetase-like C-terminal" evidence="3">
    <location>
        <begin position="79"/>
        <end position="276"/>
    </location>
</feature>